<dbReference type="Proteomes" id="UP000183299">
    <property type="component" value="Unassembled WGS sequence"/>
</dbReference>
<dbReference type="AlphaFoldDB" id="A0A1I3N454"/>
<evidence type="ECO:0000313" key="1">
    <source>
        <dbReference type="EMBL" id="SFJ04134.1"/>
    </source>
</evidence>
<reference evidence="1 2" key="1">
    <citation type="submission" date="2016-10" db="EMBL/GenBank/DDBJ databases">
        <authorList>
            <person name="de Groot N.N."/>
        </authorList>
    </citation>
    <scope>NUCLEOTIDE SEQUENCE [LARGE SCALE GENOMIC DNA]</scope>
    <source>
        <strain evidence="1 2">CGMCC 1.8891</strain>
    </source>
</reference>
<evidence type="ECO:0000313" key="2">
    <source>
        <dbReference type="Proteomes" id="UP000183299"/>
    </source>
</evidence>
<sequence length="85" mass="8842">MIQCHALATENALTAAMKMGRGSDITGARNVADGSMTIQRKSGFFSKHGAKRFGAGSAPSSSLQSWSVLPFSSTSFLICNGAELS</sequence>
<keyword evidence="2" id="KW-1185">Reference proteome</keyword>
<gene>
    <name evidence="1" type="ORF">SAMN04488138_101280</name>
</gene>
<dbReference type="EMBL" id="FORY01000001">
    <property type="protein sequence ID" value="SFJ04134.1"/>
    <property type="molecule type" value="Genomic_DNA"/>
</dbReference>
<name>A0A1I3N454_9RHOB</name>
<organism evidence="1 2">
    <name type="scientific">Celeribacter halophilus</name>
    <dbReference type="NCBI Taxonomy" id="576117"/>
    <lineage>
        <taxon>Bacteria</taxon>
        <taxon>Pseudomonadati</taxon>
        <taxon>Pseudomonadota</taxon>
        <taxon>Alphaproteobacteria</taxon>
        <taxon>Rhodobacterales</taxon>
        <taxon>Roseobacteraceae</taxon>
        <taxon>Celeribacter</taxon>
    </lineage>
</organism>
<protein>
    <submittedName>
        <fullName evidence="1">Uncharacterized protein</fullName>
    </submittedName>
</protein>
<dbReference type="STRING" id="576117.SAMN04488138_101280"/>
<accession>A0A1I3N454</accession>
<proteinExistence type="predicted"/>